<dbReference type="GO" id="GO:0005506">
    <property type="term" value="F:iron ion binding"/>
    <property type="evidence" value="ECO:0007669"/>
    <property type="project" value="UniProtKB-ARBA"/>
</dbReference>
<evidence type="ECO:0000313" key="6">
    <source>
        <dbReference type="EMBL" id="KAB7739331.1"/>
    </source>
</evidence>
<dbReference type="RefSeq" id="WP_152216787.1">
    <property type="nucleotide sequence ID" value="NZ_JBAQYD010000244.1"/>
</dbReference>
<dbReference type="Gene3D" id="2.60.120.620">
    <property type="entry name" value="q2cbj1_9rhob like domain"/>
    <property type="match status" value="1"/>
</dbReference>
<protein>
    <submittedName>
        <fullName evidence="6">Phytanoyl-CoA dioxygenase family protein</fullName>
    </submittedName>
</protein>
<keyword evidence="3 6" id="KW-0223">Dioxygenase</keyword>
<dbReference type="Pfam" id="PF05721">
    <property type="entry name" value="PhyH"/>
    <property type="match status" value="1"/>
</dbReference>
<keyword evidence="5" id="KW-0408">Iron</keyword>
<comment type="caution">
    <text evidence="6">The sequence shown here is derived from an EMBL/GenBank/DDBJ whole genome shotgun (WGS) entry which is preliminary data.</text>
</comment>
<evidence type="ECO:0000256" key="5">
    <source>
        <dbReference type="ARBA" id="ARBA00023004"/>
    </source>
</evidence>
<dbReference type="InterPro" id="IPR008775">
    <property type="entry name" value="Phytyl_CoA_dOase-like"/>
</dbReference>
<name>A0A6N6VHY5_9HYPH</name>
<evidence type="ECO:0000256" key="2">
    <source>
        <dbReference type="ARBA" id="ARBA00022723"/>
    </source>
</evidence>
<organism evidence="6 7">
    <name type="scientific">Parvibaculum sedimenti</name>
    <dbReference type="NCBI Taxonomy" id="2608632"/>
    <lineage>
        <taxon>Bacteria</taxon>
        <taxon>Pseudomonadati</taxon>
        <taxon>Pseudomonadota</taxon>
        <taxon>Alphaproteobacteria</taxon>
        <taxon>Hyphomicrobiales</taxon>
        <taxon>Parvibaculaceae</taxon>
        <taxon>Parvibaculum</taxon>
    </lineage>
</organism>
<keyword evidence="7" id="KW-1185">Reference proteome</keyword>
<evidence type="ECO:0000313" key="7">
    <source>
        <dbReference type="Proteomes" id="UP000468901"/>
    </source>
</evidence>
<keyword evidence="4" id="KW-0560">Oxidoreductase</keyword>
<proteinExistence type="predicted"/>
<gene>
    <name evidence="6" type="ORF">F2P47_12940</name>
</gene>
<reference evidence="6 7" key="1">
    <citation type="submission" date="2019-09" db="EMBL/GenBank/DDBJ databases">
        <title>Parvibaculum sedimenti sp. nov., isolated from sediment.</title>
        <authorList>
            <person name="Wang Y."/>
        </authorList>
    </citation>
    <scope>NUCLEOTIDE SEQUENCE [LARGE SCALE GENOMIC DNA]</scope>
    <source>
        <strain evidence="6 7">HXT-9</strain>
    </source>
</reference>
<dbReference type="GO" id="GO:0016706">
    <property type="term" value="F:2-oxoglutarate-dependent dioxygenase activity"/>
    <property type="evidence" value="ECO:0007669"/>
    <property type="project" value="UniProtKB-ARBA"/>
</dbReference>
<dbReference type="PANTHER" id="PTHR20883:SF45">
    <property type="entry name" value="PHYTANOYL-COA DIOXYGENASE FAMILY PROTEIN"/>
    <property type="match status" value="1"/>
</dbReference>
<evidence type="ECO:0000256" key="4">
    <source>
        <dbReference type="ARBA" id="ARBA00023002"/>
    </source>
</evidence>
<accession>A0A6N6VHY5</accession>
<evidence type="ECO:0000256" key="3">
    <source>
        <dbReference type="ARBA" id="ARBA00022964"/>
    </source>
</evidence>
<keyword evidence="2" id="KW-0479">Metal-binding</keyword>
<dbReference type="SUPFAM" id="SSF51197">
    <property type="entry name" value="Clavaminate synthase-like"/>
    <property type="match status" value="1"/>
</dbReference>
<comment type="subunit">
    <text evidence="1">Homodimer.</text>
</comment>
<sequence>MPKLETLPANSSTEDILTVLRRDGALILKDALTPAEVAQVMNEIKPYVEATEYGRDDFTGKKTTRTGALVARSPACRNLIMNKTVVAAAETFLKPFCERIQLHLTQLIRIRPGQPKQPIHRDRWAWGTYLKDVEPQFNTIWAITDFTKENGATQVCPGSLGWPDNYQPKDEEIGYAEMSAGSVLIYTGGVFHGGGENVSNGDRYGLNITYTLGWLRQEENQYLSCPPEIARALPEDLQAMIGYSMGSYALGYYTPPLPAGEGPEVVPPEYALGRMQADGSQFGSAELLEEVRAAVQSSN</sequence>
<dbReference type="PANTHER" id="PTHR20883">
    <property type="entry name" value="PHYTANOYL-COA DIOXYGENASE DOMAIN CONTAINING 1"/>
    <property type="match status" value="1"/>
</dbReference>
<dbReference type="AlphaFoldDB" id="A0A6N6VHY5"/>
<dbReference type="Proteomes" id="UP000468901">
    <property type="component" value="Unassembled WGS sequence"/>
</dbReference>
<evidence type="ECO:0000256" key="1">
    <source>
        <dbReference type="ARBA" id="ARBA00011738"/>
    </source>
</evidence>
<dbReference type="EMBL" id="WESC01000011">
    <property type="protein sequence ID" value="KAB7739331.1"/>
    <property type="molecule type" value="Genomic_DNA"/>
</dbReference>